<organism evidence="1 2">
    <name type="scientific">Reticulomyxa filosa</name>
    <dbReference type="NCBI Taxonomy" id="46433"/>
    <lineage>
        <taxon>Eukaryota</taxon>
        <taxon>Sar</taxon>
        <taxon>Rhizaria</taxon>
        <taxon>Retaria</taxon>
        <taxon>Foraminifera</taxon>
        <taxon>Monothalamids</taxon>
        <taxon>Reticulomyxidae</taxon>
        <taxon>Reticulomyxa</taxon>
    </lineage>
</organism>
<protein>
    <submittedName>
        <fullName evidence="1">Uncharacterized protein</fullName>
    </submittedName>
</protein>
<name>X6NNW9_RETFI</name>
<gene>
    <name evidence="1" type="ORF">RFI_09417</name>
</gene>
<keyword evidence="2" id="KW-1185">Reference proteome</keyword>
<reference evidence="1 2" key="1">
    <citation type="journal article" date="2013" name="Curr. Biol.">
        <title>The Genome of the Foraminiferan Reticulomyxa filosa.</title>
        <authorList>
            <person name="Glockner G."/>
            <person name="Hulsmann N."/>
            <person name="Schleicher M."/>
            <person name="Noegel A.A."/>
            <person name="Eichinger L."/>
            <person name="Gallinger C."/>
            <person name="Pawlowski J."/>
            <person name="Sierra R."/>
            <person name="Euteneuer U."/>
            <person name="Pillet L."/>
            <person name="Moustafa A."/>
            <person name="Platzer M."/>
            <person name="Groth M."/>
            <person name="Szafranski K."/>
            <person name="Schliwa M."/>
        </authorList>
    </citation>
    <scope>NUCLEOTIDE SEQUENCE [LARGE SCALE GENOMIC DNA]</scope>
</reference>
<dbReference type="EMBL" id="ASPP01007088">
    <property type="protein sequence ID" value="ETO27716.1"/>
    <property type="molecule type" value="Genomic_DNA"/>
</dbReference>
<proteinExistence type="predicted"/>
<comment type="caution">
    <text evidence="1">The sequence shown here is derived from an EMBL/GenBank/DDBJ whole genome shotgun (WGS) entry which is preliminary data.</text>
</comment>
<dbReference type="Proteomes" id="UP000023152">
    <property type="component" value="Unassembled WGS sequence"/>
</dbReference>
<evidence type="ECO:0000313" key="1">
    <source>
        <dbReference type="EMBL" id="ETO27716.1"/>
    </source>
</evidence>
<evidence type="ECO:0000313" key="2">
    <source>
        <dbReference type="Proteomes" id="UP000023152"/>
    </source>
</evidence>
<accession>X6NNW9</accession>
<dbReference type="AlphaFoldDB" id="X6NNW9"/>
<sequence length="152" mass="17787">MSILVTTALIEESKLVDSGDKSTEKVEGEKSQLEQKIAEGMQFEKTEMIPCKELNGNERNNESIDIFPKRINVSPMEHQIILSKADNEYMEALSQKYKKKLTTTFAHQPDLLLRFVLGYSHEKVFFLKKKKECKYLSIRMQKKKKKREEINK</sequence>